<dbReference type="GO" id="GO:0009253">
    <property type="term" value="P:peptidoglycan catabolic process"/>
    <property type="evidence" value="ECO:0007669"/>
    <property type="project" value="InterPro"/>
</dbReference>
<evidence type="ECO:0000313" key="6">
    <source>
        <dbReference type="Proteomes" id="UP000617634"/>
    </source>
</evidence>
<accession>A0A931H9F1</accession>
<keyword evidence="4" id="KW-0326">Glycosidase</keyword>
<dbReference type="EC" id="3.2.1.17" evidence="4"/>
<dbReference type="Proteomes" id="UP000617634">
    <property type="component" value="Unassembled WGS sequence"/>
</dbReference>
<dbReference type="InterPro" id="IPR023346">
    <property type="entry name" value="Lysozyme-like_dom_sf"/>
</dbReference>
<sequence>MLDRKPVFDEVRLILGRGFALEEVERLDAAIDRALGEIAAPDSSDHTVGPAGRALIRKWEGCARRRPDGRYEAYPDPGSRDGTPWSIGFGATGSGIGPGTIWTREQCETRFERDLARHAAEVSSAIGTSATRPHEFDALVSFHYNTGAIRHATLTRLHRAGDHAGVIREFARWVHNDGEVLAGLQKRRAEEARLYAAD</sequence>
<comment type="catalytic activity">
    <reaction evidence="4">
        <text>Hydrolysis of (1-&gt;4)-beta-linkages between N-acetylmuramic acid and N-acetyl-D-glucosamine residues in a peptidoglycan and between N-acetyl-D-glucosamine residues in chitodextrins.</text>
        <dbReference type="EC" id="3.2.1.17"/>
    </reaction>
</comment>
<dbReference type="InterPro" id="IPR051018">
    <property type="entry name" value="Bacteriophage_GH24"/>
</dbReference>
<evidence type="ECO:0000256" key="3">
    <source>
        <dbReference type="ARBA" id="ARBA00023200"/>
    </source>
</evidence>
<keyword evidence="4" id="KW-0378">Hydrolase</keyword>
<evidence type="ECO:0000313" key="5">
    <source>
        <dbReference type="EMBL" id="MBH0111807.1"/>
    </source>
</evidence>
<dbReference type="RefSeq" id="WP_197160414.1">
    <property type="nucleotide sequence ID" value="NZ_JADZGI010000001.1"/>
</dbReference>
<dbReference type="GO" id="GO:0003796">
    <property type="term" value="F:lysozyme activity"/>
    <property type="evidence" value="ECO:0007669"/>
    <property type="project" value="UniProtKB-EC"/>
</dbReference>
<dbReference type="GO" id="GO:0016998">
    <property type="term" value="P:cell wall macromolecule catabolic process"/>
    <property type="evidence" value="ECO:0007669"/>
    <property type="project" value="InterPro"/>
</dbReference>
<evidence type="ECO:0000256" key="1">
    <source>
        <dbReference type="ARBA" id="ARBA00022529"/>
    </source>
</evidence>
<dbReference type="PANTHER" id="PTHR38107">
    <property type="match status" value="1"/>
</dbReference>
<dbReference type="EMBL" id="JADZGI010000001">
    <property type="protein sequence ID" value="MBH0111807.1"/>
    <property type="molecule type" value="Genomic_DNA"/>
</dbReference>
<protein>
    <recommendedName>
        <fullName evidence="4">Lysozyme</fullName>
        <ecNumber evidence="4">3.2.1.17</ecNumber>
    </recommendedName>
</protein>
<organism evidence="5 6">
    <name type="scientific">Novosphingobium aureum</name>
    <dbReference type="NCBI Taxonomy" id="2792964"/>
    <lineage>
        <taxon>Bacteria</taxon>
        <taxon>Pseudomonadati</taxon>
        <taxon>Pseudomonadota</taxon>
        <taxon>Alphaproteobacteria</taxon>
        <taxon>Sphingomonadales</taxon>
        <taxon>Sphingomonadaceae</taxon>
        <taxon>Novosphingobium</taxon>
    </lineage>
</organism>
<reference evidence="5" key="1">
    <citation type="submission" date="2020-11" db="EMBL/GenBank/DDBJ databases">
        <title>Novosphingobium aureum sp. nov., a marine bacterium isolated from sediment of a salt flat.</title>
        <authorList>
            <person name="Yoo Y."/>
            <person name="Kim J.-J."/>
        </authorList>
    </citation>
    <scope>NUCLEOTIDE SEQUENCE</scope>
    <source>
        <strain evidence="5">YJ-S2-02</strain>
    </source>
</reference>
<dbReference type="Gene3D" id="1.10.530.40">
    <property type="match status" value="1"/>
</dbReference>
<proteinExistence type="inferred from homology"/>
<gene>
    <name evidence="5" type="ORF">I5E68_02425</name>
</gene>
<dbReference type="AlphaFoldDB" id="A0A931H9F1"/>
<comment type="similarity">
    <text evidence="4">Belongs to the glycosyl hydrolase 24 family.</text>
</comment>
<dbReference type="PANTHER" id="PTHR38107:SF3">
    <property type="entry name" value="LYSOZYME RRRD-RELATED"/>
    <property type="match status" value="1"/>
</dbReference>
<keyword evidence="1 4" id="KW-0929">Antimicrobial</keyword>
<keyword evidence="2 4" id="KW-0081">Bacteriolytic enzyme</keyword>
<evidence type="ECO:0000256" key="4">
    <source>
        <dbReference type="RuleBase" id="RU003788"/>
    </source>
</evidence>
<dbReference type="Pfam" id="PF00959">
    <property type="entry name" value="Phage_lysozyme"/>
    <property type="match status" value="1"/>
</dbReference>
<name>A0A931H9F1_9SPHN</name>
<comment type="caution">
    <text evidence="5">The sequence shown here is derived from an EMBL/GenBank/DDBJ whole genome shotgun (WGS) entry which is preliminary data.</text>
</comment>
<keyword evidence="6" id="KW-1185">Reference proteome</keyword>
<dbReference type="CDD" id="cd00737">
    <property type="entry name" value="lyz_endolysin_autolysin"/>
    <property type="match status" value="1"/>
</dbReference>
<dbReference type="GO" id="GO:0031640">
    <property type="term" value="P:killing of cells of another organism"/>
    <property type="evidence" value="ECO:0007669"/>
    <property type="project" value="UniProtKB-KW"/>
</dbReference>
<dbReference type="GO" id="GO:0042742">
    <property type="term" value="P:defense response to bacterium"/>
    <property type="evidence" value="ECO:0007669"/>
    <property type="project" value="UniProtKB-KW"/>
</dbReference>
<dbReference type="SUPFAM" id="SSF53955">
    <property type="entry name" value="Lysozyme-like"/>
    <property type="match status" value="1"/>
</dbReference>
<dbReference type="InterPro" id="IPR023347">
    <property type="entry name" value="Lysozyme_dom_sf"/>
</dbReference>
<dbReference type="InterPro" id="IPR033907">
    <property type="entry name" value="Endolysin_autolysin"/>
</dbReference>
<evidence type="ECO:0000256" key="2">
    <source>
        <dbReference type="ARBA" id="ARBA00022638"/>
    </source>
</evidence>
<dbReference type="InterPro" id="IPR002196">
    <property type="entry name" value="Glyco_hydro_24"/>
</dbReference>
<keyword evidence="3" id="KW-1035">Host cytoplasm</keyword>